<evidence type="ECO:0000313" key="2">
    <source>
        <dbReference type="Proteomes" id="UP001066276"/>
    </source>
</evidence>
<name>A0AAV7RBH8_PLEWA</name>
<sequence length="128" mass="14221">MVGRLICGASSWTGLVSVEPSCMHEGSHWQASLDGHPRNFLVLVGQAFGGYVSPDMVRCGRGEGTDWFADIPRTDLSLDDLWSPLCRGACRRTVLLNELLHFFVKPWGFPVVEDCAVPFYPSKSPPRR</sequence>
<reference evidence="1" key="1">
    <citation type="journal article" date="2022" name="bioRxiv">
        <title>Sequencing and chromosome-scale assembly of the giantPleurodeles waltlgenome.</title>
        <authorList>
            <person name="Brown T."/>
            <person name="Elewa A."/>
            <person name="Iarovenko S."/>
            <person name="Subramanian E."/>
            <person name="Araus A.J."/>
            <person name="Petzold A."/>
            <person name="Susuki M."/>
            <person name="Suzuki K.-i.T."/>
            <person name="Hayashi T."/>
            <person name="Toyoda A."/>
            <person name="Oliveira C."/>
            <person name="Osipova E."/>
            <person name="Leigh N.D."/>
            <person name="Simon A."/>
            <person name="Yun M.H."/>
        </authorList>
    </citation>
    <scope>NUCLEOTIDE SEQUENCE</scope>
    <source>
        <strain evidence="1">20211129_DDA</strain>
        <tissue evidence="1">Liver</tissue>
    </source>
</reference>
<dbReference type="Proteomes" id="UP001066276">
    <property type="component" value="Chromosome 5"/>
</dbReference>
<comment type="caution">
    <text evidence="1">The sequence shown here is derived from an EMBL/GenBank/DDBJ whole genome shotgun (WGS) entry which is preliminary data.</text>
</comment>
<dbReference type="AlphaFoldDB" id="A0AAV7RBH8"/>
<protein>
    <submittedName>
        <fullName evidence="1">Uncharacterized protein</fullName>
    </submittedName>
</protein>
<evidence type="ECO:0000313" key="1">
    <source>
        <dbReference type="EMBL" id="KAJ1149806.1"/>
    </source>
</evidence>
<proteinExistence type="predicted"/>
<dbReference type="EMBL" id="JANPWB010000009">
    <property type="protein sequence ID" value="KAJ1149806.1"/>
    <property type="molecule type" value="Genomic_DNA"/>
</dbReference>
<gene>
    <name evidence="1" type="ORF">NDU88_002611</name>
</gene>
<keyword evidence="2" id="KW-1185">Reference proteome</keyword>
<accession>A0AAV7RBH8</accession>
<organism evidence="1 2">
    <name type="scientific">Pleurodeles waltl</name>
    <name type="common">Iberian ribbed newt</name>
    <dbReference type="NCBI Taxonomy" id="8319"/>
    <lineage>
        <taxon>Eukaryota</taxon>
        <taxon>Metazoa</taxon>
        <taxon>Chordata</taxon>
        <taxon>Craniata</taxon>
        <taxon>Vertebrata</taxon>
        <taxon>Euteleostomi</taxon>
        <taxon>Amphibia</taxon>
        <taxon>Batrachia</taxon>
        <taxon>Caudata</taxon>
        <taxon>Salamandroidea</taxon>
        <taxon>Salamandridae</taxon>
        <taxon>Pleurodelinae</taxon>
        <taxon>Pleurodeles</taxon>
    </lineage>
</organism>